<feature type="compositionally biased region" description="Polar residues" evidence="1">
    <location>
        <begin position="1"/>
        <end position="17"/>
    </location>
</feature>
<dbReference type="AlphaFoldDB" id="A0AAN7T981"/>
<organism evidence="2 3">
    <name type="scientific">Meristemomyces frigidus</name>
    <dbReference type="NCBI Taxonomy" id="1508187"/>
    <lineage>
        <taxon>Eukaryota</taxon>
        <taxon>Fungi</taxon>
        <taxon>Dikarya</taxon>
        <taxon>Ascomycota</taxon>
        <taxon>Pezizomycotina</taxon>
        <taxon>Dothideomycetes</taxon>
        <taxon>Dothideomycetidae</taxon>
        <taxon>Mycosphaerellales</taxon>
        <taxon>Teratosphaeriaceae</taxon>
        <taxon>Meristemomyces</taxon>
    </lineage>
</organism>
<feature type="compositionally biased region" description="Basic residues" evidence="1">
    <location>
        <begin position="129"/>
        <end position="139"/>
    </location>
</feature>
<evidence type="ECO:0000313" key="3">
    <source>
        <dbReference type="Proteomes" id="UP001310890"/>
    </source>
</evidence>
<dbReference type="EMBL" id="JAVRRL010000130">
    <property type="protein sequence ID" value="KAK5107267.1"/>
    <property type="molecule type" value="Genomic_DNA"/>
</dbReference>
<sequence>MNTTSPSKELTPSSDASTAKPPGPHFTEKEERVMRVAWSCLKSGPPEIDMAKLQRVAGFNTVKTTANTWGTIKKKLAQLAPPTNDDGGEGSNVTAPSTPKTPKAKTTPKKRAAKTDGDDDEVADNESPKKRKTPAKKTPKKADTPVEALQKAVEETGSGDETKFKTEEDIDEAVPDFLYG</sequence>
<comment type="caution">
    <text evidence="2">The sequence shown here is derived from an EMBL/GenBank/DDBJ whole genome shotgun (WGS) entry which is preliminary data.</text>
</comment>
<gene>
    <name evidence="2" type="ORF">LTR62_001583</name>
</gene>
<feature type="region of interest" description="Disordered" evidence="1">
    <location>
        <begin position="77"/>
        <end position="180"/>
    </location>
</feature>
<accession>A0AAN7T981</accession>
<protein>
    <submittedName>
        <fullName evidence="2">Uncharacterized protein</fullName>
    </submittedName>
</protein>
<evidence type="ECO:0000256" key="1">
    <source>
        <dbReference type="SAM" id="MobiDB-lite"/>
    </source>
</evidence>
<evidence type="ECO:0000313" key="2">
    <source>
        <dbReference type="EMBL" id="KAK5107267.1"/>
    </source>
</evidence>
<feature type="region of interest" description="Disordered" evidence="1">
    <location>
        <begin position="1"/>
        <end position="30"/>
    </location>
</feature>
<proteinExistence type="predicted"/>
<dbReference type="Proteomes" id="UP001310890">
    <property type="component" value="Unassembled WGS sequence"/>
</dbReference>
<feature type="compositionally biased region" description="Basic residues" evidence="1">
    <location>
        <begin position="102"/>
        <end position="112"/>
    </location>
</feature>
<name>A0AAN7T981_9PEZI</name>
<reference evidence="2" key="1">
    <citation type="submission" date="2023-08" db="EMBL/GenBank/DDBJ databases">
        <title>Black Yeasts Isolated from many extreme environments.</title>
        <authorList>
            <person name="Coleine C."/>
            <person name="Stajich J.E."/>
            <person name="Selbmann L."/>
        </authorList>
    </citation>
    <scope>NUCLEOTIDE SEQUENCE</scope>
    <source>
        <strain evidence="2">CCFEE 5401</strain>
    </source>
</reference>